<reference evidence="3" key="1">
    <citation type="journal article" date="2013" name="Nat. Commun.">
        <title>Whole-genome sequencing of Oryza brachyantha reveals mechanisms underlying Oryza genome evolution.</title>
        <authorList>
            <person name="Chen J."/>
            <person name="Huang Q."/>
            <person name="Gao D."/>
            <person name="Wang J."/>
            <person name="Lang Y."/>
            <person name="Liu T."/>
            <person name="Li B."/>
            <person name="Bai Z."/>
            <person name="Luis Goicoechea J."/>
            <person name="Liang C."/>
            <person name="Chen C."/>
            <person name="Zhang W."/>
            <person name="Sun S."/>
            <person name="Liao Y."/>
            <person name="Zhang X."/>
            <person name="Yang L."/>
            <person name="Song C."/>
            <person name="Wang M."/>
            <person name="Shi J."/>
            <person name="Liu G."/>
            <person name="Liu J."/>
            <person name="Zhou H."/>
            <person name="Zhou W."/>
            <person name="Yu Q."/>
            <person name="An N."/>
            <person name="Chen Y."/>
            <person name="Cai Q."/>
            <person name="Wang B."/>
            <person name="Liu B."/>
            <person name="Min J."/>
            <person name="Huang Y."/>
            <person name="Wu H."/>
            <person name="Li Z."/>
            <person name="Zhang Y."/>
            <person name="Yin Y."/>
            <person name="Song W."/>
            <person name="Jiang J."/>
            <person name="Jackson S.A."/>
            <person name="Wing R.A."/>
            <person name="Wang J."/>
            <person name="Chen M."/>
        </authorList>
    </citation>
    <scope>NUCLEOTIDE SEQUENCE [LARGE SCALE GENOMIC DNA]</scope>
    <source>
        <strain evidence="3">cv. IRGC 101232</strain>
    </source>
</reference>
<dbReference type="Gramene" id="OB05G11760.1">
    <property type="protein sequence ID" value="OB05G11760.1"/>
    <property type="gene ID" value="OB05G11760"/>
</dbReference>
<evidence type="ECO:0000256" key="2">
    <source>
        <dbReference type="SAM" id="SignalP"/>
    </source>
</evidence>
<feature type="chain" id="PRO_5003774585" description="Secreted protein" evidence="2">
    <location>
        <begin position="30"/>
        <end position="68"/>
    </location>
</feature>
<accession>J3M3K2</accession>
<name>J3M3K2_ORYBR</name>
<feature type="region of interest" description="Disordered" evidence="1">
    <location>
        <begin position="47"/>
        <end position="68"/>
    </location>
</feature>
<sequence length="68" mass="7849">MTKQSEKWSSAFFHRWLLRRCFGLSGATAAVPMEDKDSTFRIKQRFRNQTNGAQLTPHTRSRFGGVTD</sequence>
<feature type="compositionally biased region" description="Polar residues" evidence="1">
    <location>
        <begin position="47"/>
        <end position="58"/>
    </location>
</feature>
<proteinExistence type="predicted"/>
<organism evidence="3">
    <name type="scientific">Oryza brachyantha</name>
    <name type="common">malo sina</name>
    <dbReference type="NCBI Taxonomy" id="4533"/>
    <lineage>
        <taxon>Eukaryota</taxon>
        <taxon>Viridiplantae</taxon>
        <taxon>Streptophyta</taxon>
        <taxon>Embryophyta</taxon>
        <taxon>Tracheophyta</taxon>
        <taxon>Spermatophyta</taxon>
        <taxon>Magnoliopsida</taxon>
        <taxon>Liliopsida</taxon>
        <taxon>Poales</taxon>
        <taxon>Poaceae</taxon>
        <taxon>BOP clade</taxon>
        <taxon>Oryzoideae</taxon>
        <taxon>Oryzeae</taxon>
        <taxon>Oryzinae</taxon>
        <taxon>Oryza</taxon>
    </lineage>
</organism>
<dbReference type="AlphaFoldDB" id="J3M3K2"/>
<dbReference type="Proteomes" id="UP000006038">
    <property type="component" value="Chromosome 5"/>
</dbReference>
<evidence type="ECO:0000256" key="1">
    <source>
        <dbReference type="SAM" id="MobiDB-lite"/>
    </source>
</evidence>
<keyword evidence="4" id="KW-1185">Reference proteome</keyword>
<evidence type="ECO:0008006" key="5">
    <source>
        <dbReference type="Google" id="ProtNLM"/>
    </source>
</evidence>
<reference evidence="3" key="2">
    <citation type="submission" date="2013-04" db="UniProtKB">
        <authorList>
            <consortium name="EnsemblPlants"/>
        </authorList>
    </citation>
    <scope>IDENTIFICATION</scope>
</reference>
<dbReference type="EnsemblPlants" id="OB05G11760.1">
    <property type="protein sequence ID" value="OB05G11760.1"/>
    <property type="gene ID" value="OB05G11760"/>
</dbReference>
<dbReference type="HOGENOM" id="CLU_2798018_0_0_1"/>
<keyword evidence="2" id="KW-0732">Signal</keyword>
<evidence type="ECO:0000313" key="4">
    <source>
        <dbReference type="Proteomes" id="UP000006038"/>
    </source>
</evidence>
<protein>
    <recommendedName>
        <fullName evidence="5">Secreted protein</fullName>
    </recommendedName>
</protein>
<evidence type="ECO:0000313" key="3">
    <source>
        <dbReference type="EnsemblPlants" id="OB05G11760.1"/>
    </source>
</evidence>
<feature type="signal peptide" evidence="2">
    <location>
        <begin position="1"/>
        <end position="29"/>
    </location>
</feature>